<evidence type="ECO:0000256" key="7">
    <source>
        <dbReference type="SAM" id="Phobius"/>
    </source>
</evidence>
<dbReference type="GO" id="GO:0008324">
    <property type="term" value="F:monoatomic cation transmembrane transporter activity"/>
    <property type="evidence" value="ECO:0007669"/>
    <property type="project" value="InterPro"/>
</dbReference>
<organism evidence="8 9">
    <name type="scientific">Sphingobium jiangsuense</name>
    <dbReference type="NCBI Taxonomy" id="870476"/>
    <lineage>
        <taxon>Bacteria</taxon>
        <taxon>Pseudomonadati</taxon>
        <taxon>Pseudomonadota</taxon>
        <taxon>Alphaproteobacteria</taxon>
        <taxon>Sphingomonadales</taxon>
        <taxon>Sphingomonadaceae</taxon>
        <taxon>Sphingobium</taxon>
    </lineage>
</organism>
<dbReference type="GO" id="GO:0005886">
    <property type="term" value="C:plasma membrane"/>
    <property type="evidence" value="ECO:0007669"/>
    <property type="project" value="UniProtKB-SubCell"/>
</dbReference>
<evidence type="ECO:0000256" key="3">
    <source>
        <dbReference type="ARBA" id="ARBA00022475"/>
    </source>
</evidence>
<evidence type="ECO:0000313" key="8">
    <source>
        <dbReference type="EMBL" id="MBB3925600.1"/>
    </source>
</evidence>
<name>A0A7W6BKX2_9SPHN</name>
<keyword evidence="3" id="KW-1003">Cell membrane</keyword>
<dbReference type="PANTHER" id="PTHR34584:SF1">
    <property type="entry name" value="NA(+)_H(+) ANTIPORTER SUBUNIT E1"/>
    <property type="match status" value="1"/>
</dbReference>
<dbReference type="Proteomes" id="UP000571950">
    <property type="component" value="Unassembled WGS sequence"/>
</dbReference>
<gene>
    <name evidence="8" type="ORF">GGR43_001313</name>
</gene>
<dbReference type="NCBIfam" id="NF006520">
    <property type="entry name" value="PRK08965.1-4"/>
    <property type="match status" value="1"/>
</dbReference>
<dbReference type="PANTHER" id="PTHR34584">
    <property type="entry name" value="NA(+)/H(+) ANTIPORTER SUBUNIT E1"/>
    <property type="match status" value="1"/>
</dbReference>
<comment type="subcellular location">
    <subcellularLocation>
        <location evidence="1">Cell membrane</location>
        <topology evidence="1">Multi-pass membrane protein</topology>
    </subcellularLocation>
</comment>
<proteinExistence type="inferred from homology"/>
<dbReference type="PIRSF" id="PIRSF019239">
    <property type="entry name" value="MrpE"/>
    <property type="match status" value="1"/>
</dbReference>
<dbReference type="EMBL" id="JACIDT010000003">
    <property type="protein sequence ID" value="MBB3925600.1"/>
    <property type="molecule type" value="Genomic_DNA"/>
</dbReference>
<dbReference type="RefSeq" id="WP_188071131.1">
    <property type="nucleotide sequence ID" value="NZ_BSPS01000018.1"/>
</dbReference>
<comment type="caution">
    <text evidence="8">The sequence shown here is derived from an EMBL/GenBank/DDBJ whole genome shotgun (WGS) entry which is preliminary data.</text>
</comment>
<dbReference type="AlphaFoldDB" id="A0A7W6BKX2"/>
<evidence type="ECO:0000256" key="5">
    <source>
        <dbReference type="ARBA" id="ARBA00022989"/>
    </source>
</evidence>
<evidence type="ECO:0000313" key="9">
    <source>
        <dbReference type="Proteomes" id="UP000571950"/>
    </source>
</evidence>
<dbReference type="Pfam" id="PF01899">
    <property type="entry name" value="MNHE"/>
    <property type="match status" value="1"/>
</dbReference>
<feature type="transmembrane region" description="Helical" evidence="7">
    <location>
        <begin position="64"/>
        <end position="85"/>
    </location>
</feature>
<keyword evidence="4 7" id="KW-0812">Transmembrane</keyword>
<evidence type="ECO:0000256" key="4">
    <source>
        <dbReference type="ARBA" id="ARBA00022692"/>
    </source>
</evidence>
<evidence type="ECO:0000256" key="6">
    <source>
        <dbReference type="ARBA" id="ARBA00023136"/>
    </source>
</evidence>
<keyword evidence="6 7" id="KW-0472">Membrane</keyword>
<dbReference type="InterPro" id="IPR002758">
    <property type="entry name" value="Cation_antiport_E"/>
</dbReference>
<evidence type="ECO:0000256" key="2">
    <source>
        <dbReference type="ARBA" id="ARBA00006228"/>
    </source>
</evidence>
<comment type="similarity">
    <text evidence="2">Belongs to the CPA3 antiporters (TC 2.A.63) subunit E family.</text>
</comment>
<feature type="transmembrane region" description="Helical" evidence="7">
    <location>
        <begin position="106"/>
        <end position="125"/>
    </location>
</feature>
<keyword evidence="5 7" id="KW-1133">Transmembrane helix</keyword>
<evidence type="ECO:0000256" key="1">
    <source>
        <dbReference type="ARBA" id="ARBA00004651"/>
    </source>
</evidence>
<accession>A0A7W6BKX2</accession>
<protein>
    <submittedName>
        <fullName evidence="8">Multicomponent K+:H+ antiporter subunit E</fullName>
    </submittedName>
</protein>
<reference evidence="8 9" key="1">
    <citation type="submission" date="2020-08" db="EMBL/GenBank/DDBJ databases">
        <title>Genomic Encyclopedia of Type Strains, Phase IV (KMG-IV): sequencing the most valuable type-strain genomes for metagenomic binning, comparative biology and taxonomic classification.</title>
        <authorList>
            <person name="Goeker M."/>
        </authorList>
    </citation>
    <scope>NUCLEOTIDE SEQUENCE [LARGE SCALE GENOMIC DNA]</scope>
    <source>
        <strain evidence="8 9">DSM 26189</strain>
    </source>
</reference>
<sequence>MTRWLAFPLLTLCLLAMWLLLVQSVAPGSILMGVLVALVATRLFTVLRPEPVKYRLTGAVVRLAGIVLYDIIRSNIAVARIILTGRTDRGMSGFIRIPIDMRSRHGLALLAVIITATPGTLWVQFDSARGSLLIHVLDLVDEEQWIALIKNRYEKLLMEIFP</sequence>
<keyword evidence="9" id="KW-1185">Reference proteome</keyword>